<keyword evidence="4 8" id="KW-0418">Kinase</keyword>
<feature type="compositionally biased region" description="Polar residues" evidence="6">
    <location>
        <begin position="1185"/>
        <end position="1202"/>
    </location>
</feature>
<proteinExistence type="predicted"/>
<name>A0A2A9M6X1_BESBE</name>
<dbReference type="STRING" id="94643.A0A2A9M6X1"/>
<feature type="region of interest" description="Disordered" evidence="6">
    <location>
        <begin position="905"/>
        <end position="948"/>
    </location>
</feature>
<gene>
    <name evidence="8" type="ORF">BESB_073700</name>
</gene>
<feature type="domain" description="Protein kinase" evidence="7">
    <location>
        <begin position="81"/>
        <end position="528"/>
    </location>
</feature>
<dbReference type="EMBL" id="NWUJ01000007">
    <property type="protein sequence ID" value="PFH34218.1"/>
    <property type="molecule type" value="Genomic_DNA"/>
</dbReference>
<evidence type="ECO:0000256" key="2">
    <source>
        <dbReference type="ARBA" id="ARBA00022679"/>
    </source>
</evidence>
<dbReference type="InterPro" id="IPR000719">
    <property type="entry name" value="Prot_kinase_dom"/>
</dbReference>
<dbReference type="InterPro" id="IPR003527">
    <property type="entry name" value="MAP_kinase_CS"/>
</dbReference>
<dbReference type="GO" id="GO:0005524">
    <property type="term" value="F:ATP binding"/>
    <property type="evidence" value="ECO:0007669"/>
    <property type="project" value="UniProtKB-KW"/>
</dbReference>
<reference evidence="8 9" key="1">
    <citation type="submission" date="2017-09" db="EMBL/GenBank/DDBJ databases">
        <title>Genome sequencing of Besnoitia besnoiti strain Bb-Ger1.</title>
        <authorList>
            <person name="Schares G."/>
            <person name="Venepally P."/>
            <person name="Lorenzi H.A."/>
        </authorList>
    </citation>
    <scope>NUCLEOTIDE SEQUENCE [LARGE SCALE GENOMIC DNA]</scope>
    <source>
        <strain evidence="8 9">Bb-Ger1</strain>
    </source>
</reference>
<dbReference type="InterPro" id="IPR050117">
    <property type="entry name" value="MAPK"/>
</dbReference>
<comment type="caution">
    <text evidence="8">The sequence shown here is derived from an EMBL/GenBank/DDBJ whole genome shotgun (WGS) entry which is preliminary data.</text>
</comment>
<keyword evidence="9" id="KW-1185">Reference proteome</keyword>
<evidence type="ECO:0000256" key="6">
    <source>
        <dbReference type="SAM" id="MobiDB-lite"/>
    </source>
</evidence>
<keyword evidence="5" id="KW-0067">ATP-binding</keyword>
<dbReference type="Proteomes" id="UP000224006">
    <property type="component" value="Unassembled WGS sequence"/>
</dbReference>
<dbReference type="SMART" id="SM00220">
    <property type="entry name" value="S_TKc"/>
    <property type="match status" value="1"/>
</dbReference>
<dbReference type="Gene3D" id="3.30.200.20">
    <property type="entry name" value="Phosphorylase Kinase, domain 1"/>
    <property type="match status" value="1"/>
</dbReference>
<dbReference type="PANTHER" id="PTHR24055">
    <property type="entry name" value="MITOGEN-ACTIVATED PROTEIN KINASE"/>
    <property type="match status" value="1"/>
</dbReference>
<keyword evidence="2" id="KW-0808">Transferase</keyword>
<dbReference type="Gene3D" id="1.10.510.10">
    <property type="entry name" value="Transferase(Phosphotransferase) domain 1"/>
    <property type="match status" value="1"/>
</dbReference>
<dbReference type="GO" id="GO:0004707">
    <property type="term" value="F:MAP kinase activity"/>
    <property type="evidence" value="ECO:0007669"/>
    <property type="project" value="InterPro"/>
</dbReference>
<dbReference type="InterPro" id="IPR008271">
    <property type="entry name" value="Ser/Thr_kinase_AS"/>
</dbReference>
<dbReference type="OrthoDB" id="331871at2759"/>
<evidence type="ECO:0000256" key="4">
    <source>
        <dbReference type="ARBA" id="ARBA00022777"/>
    </source>
</evidence>
<feature type="compositionally biased region" description="Polar residues" evidence="6">
    <location>
        <begin position="1"/>
        <end position="16"/>
    </location>
</feature>
<dbReference type="PROSITE" id="PS01351">
    <property type="entry name" value="MAPK"/>
    <property type="match status" value="1"/>
</dbReference>
<evidence type="ECO:0000313" key="9">
    <source>
        <dbReference type="Proteomes" id="UP000224006"/>
    </source>
</evidence>
<dbReference type="CDD" id="cd07834">
    <property type="entry name" value="STKc_MAPK"/>
    <property type="match status" value="1"/>
</dbReference>
<sequence>MSQNTGSESSKAASSQTHRHRSSNAGYATPGSSCSTLETIPCVGLGEAPPGVPSGSGTVFCEKTYKVKIDSETVWKVPTRLKFVKKVGSGAYGCVASFEDTSGPASKDGVADSEGSRRQETSGSRWSSSTADGTGASGGDSGTNKRLAVKKIGDLFRDLIDAKRIYREIKILKELKHENIIDLVEILDPLTPDFDDIYLVSDLMDTDLHRVIYSRQPLTAEHHQYFLYQLLLGLSFLHQADIIHRDLKPSNILVNLNCDIKICDFGLARGLNMNPSPAPAQQNLPSASSATSSFLGGLSAVPSQANVSAYAAADGCSGVVGRWGDQKLAAAAGAGSTAATRLVRLAQQQGSSGVVGDKHDGSIVQEHDDDHGDDMELTDYVVTRWYRPPEILISPFCYSKPVDLWSVGCIFAELLGRRALFAGKDHFDQLRRIVRVLGRPSTAEINKVATEGRGRHFNSGKGSASSGKKKRSEAARRFIESLPNSEPYKLEDLFPDASKAALDLLSGLLAFDPAKRITVQEALRHEYFEGLHSVEDEPHVTTPVDWSFDNFVPTKRLLQNKVYSEILSYHPEIVLRDFHLLPSRGIHIAPSTLPPYIRQPLAAIQQQQLAANMASSSASRASRSSGCLPTVSRSASNFLRNPISASLVPAASPVLAHKANPNQASVHSHPGAPVPASGFFVADDRSLSAASTAPPDEQHEALNASLEAFASTAAGSSAAVSPQLTAAAASAGTYGMGSQSKKESLLAGAGSARGATGCGSHGVAPSEAPLRGEVSPALSHASYALPAPHATCSVTPSPQTCSQSLPFKAGLTGGLPLSSPALSAASQGELRSCASLPFSGASSLAAAEFGVTASDSGSSVATRAAVVSTTSPDHLCSASSSYAVGACPSGTSFASLPVTVTSCASTSSAAGPFGRKSGGDREGSLLSTHPGSNSDPLSTRHTLPGTTSPAASLLKAAAGSSAVARSRGDLGISPRLPVSQSAHPYIQKFLAPQREAASSERSSSALVYRATQHHAAALHHGRQRERGCSNPSAVLEASGFAPSSGAAGSATGRSASLPSTAAELVAAAHASAACLAPGAATDIQSSCVVPLFSAPDPTQGGVHALGGGVGPAVSPSLFNLLPGSAAQDGERGLGGGQRMRFCEGNDLVAEARGGGGPLSCGSALSRGSLAAADANLRVAAAGRDASNSGQSSAHGSRTTTQSSLSAADEAVFFLGAAGEGHGQRQLAGAASAMLLQQYQKEIQQHHFAQQAQLAQHKRCQTGDFGADGADNNMNMSIDASFGHRLADGEHAMDVDDESGDVEFLLAQHERGDGQRPPSGSCNLTDQQLMLLRQQL</sequence>
<accession>A0A2A9M6X1</accession>
<dbReference type="SUPFAM" id="SSF56112">
    <property type="entry name" value="Protein kinase-like (PK-like)"/>
    <property type="match status" value="1"/>
</dbReference>
<organism evidence="8 9">
    <name type="scientific">Besnoitia besnoiti</name>
    <name type="common">Apicomplexan protozoan</name>
    <dbReference type="NCBI Taxonomy" id="94643"/>
    <lineage>
        <taxon>Eukaryota</taxon>
        <taxon>Sar</taxon>
        <taxon>Alveolata</taxon>
        <taxon>Apicomplexa</taxon>
        <taxon>Conoidasida</taxon>
        <taxon>Coccidia</taxon>
        <taxon>Eucoccidiorida</taxon>
        <taxon>Eimeriorina</taxon>
        <taxon>Sarcocystidae</taxon>
        <taxon>Besnoitia</taxon>
    </lineage>
</organism>
<evidence type="ECO:0000256" key="1">
    <source>
        <dbReference type="ARBA" id="ARBA00022527"/>
    </source>
</evidence>
<feature type="compositionally biased region" description="Polar residues" evidence="6">
    <location>
        <begin position="925"/>
        <end position="947"/>
    </location>
</feature>
<feature type="compositionally biased region" description="Polar residues" evidence="6">
    <location>
        <begin position="23"/>
        <end position="33"/>
    </location>
</feature>
<dbReference type="KEGG" id="bbes:BESB_073700"/>
<dbReference type="PROSITE" id="PS00108">
    <property type="entry name" value="PROTEIN_KINASE_ST"/>
    <property type="match status" value="1"/>
</dbReference>
<dbReference type="Pfam" id="PF00069">
    <property type="entry name" value="Pkinase"/>
    <property type="match status" value="2"/>
</dbReference>
<feature type="region of interest" description="Disordered" evidence="6">
    <location>
        <begin position="453"/>
        <end position="472"/>
    </location>
</feature>
<dbReference type="RefSeq" id="XP_029218227.1">
    <property type="nucleotide sequence ID" value="XM_029365743.1"/>
</dbReference>
<feature type="region of interest" description="Disordered" evidence="6">
    <location>
        <begin position="1182"/>
        <end position="1202"/>
    </location>
</feature>
<dbReference type="GeneID" id="40312296"/>
<feature type="region of interest" description="Disordered" evidence="6">
    <location>
        <begin position="102"/>
        <end position="143"/>
    </location>
</feature>
<evidence type="ECO:0000313" key="8">
    <source>
        <dbReference type="EMBL" id="PFH34218.1"/>
    </source>
</evidence>
<protein>
    <submittedName>
        <fullName evidence="8">CMGC kinase, MAPK family (ERK) MAPK-1</fullName>
    </submittedName>
</protein>
<dbReference type="VEuPathDB" id="ToxoDB:BESB_073700"/>
<dbReference type="InterPro" id="IPR011009">
    <property type="entry name" value="Kinase-like_dom_sf"/>
</dbReference>
<evidence type="ECO:0000259" key="7">
    <source>
        <dbReference type="PROSITE" id="PS50011"/>
    </source>
</evidence>
<dbReference type="PROSITE" id="PS50011">
    <property type="entry name" value="PROTEIN_KINASE_DOM"/>
    <property type="match status" value="1"/>
</dbReference>
<evidence type="ECO:0000256" key="3">
    <source>
        <dbReference type="ARBA" id="ARBA00022741"/>
    </source>
</evidence>
<keyword evidence="3" id="KW-0547">Nucleotide-binding</keyword>
<feature type="region of interest" description="Disordered" evidence="6">
    <location>
        <begin position="1"/>
        <end position="33"/>
    </location>
</feature>
<keyword evidence="1" id="KW-0723">Serine/threonine-protein kinase</keyword>
<evidence type="ECO:0000256" key="5">
    <source>
        <dbReference type="ARBA" id="ARBA00022840"/>
    </source>
</evidence>